<sequence>MVRTGSVTKQASRMGLRIGGKNVCLSVRKKKEERTAVREPMELLRMMDSRASVHGDGDVLVVRSRRWLLVSEQKMGGEDDVPSKKPRWGASKRVGHEGKVRRKGVR</sequence>
<accession>A0A2I0KJI5</accession>
<feature type="region of interest" description="Disordered" evidence="1">
    <location>
        <begin position="74"/>
        <end position="106"/>
    </location>
</feature>
<proteinExistence type="predicted"/>
<organism evidence="2 3">
    <name type="scientific">Punica granatum</name>
    <name type="common">Pomegranate</name>
    <dbReference type="NCBI Taxonomy" id="22663"/>
    <lineage>
        <taxon>Eukaryota</taxon>
        <taxon>Viridiplantae</taxon>
        <taxon>Streptophyta</taxon>
        <taxon>Embryophyta</taxon>
        <taxon>Tracheophyta</taxon>
        <taxon>Spermatophyta</taxon>
        <taxon>Magnoliopsida</taxon>
        <taxon>eudicotyledons</taxon>
        <taxon>Gunneridae</taxon>
        <taxon>Pentapetalae</taxon>
        <taxon>rosids</taxon>
        <taxon>malvids</taxon>
        <taxon>Myrtales</taxon>
        <taxon>Lythraceae</taxon>
        <taxon>Punica</taxon>
    </lineage>
</organism>
<name>A0A2I0KJI5_PUNGR</name>
<reference evidence="2 3" key="1">
    <citation type="submission" date="2017-11" db="EMBL/GenBank/DDBJ databases">
        <title>De-novo sequencing of pomegranate (Punica granatum L.) genome.</title>
        <authorList>
            <person name="Akparov Z."/>
            <person name="Amiraslanov A."/>
            <person name="Hajiyeva S."/>
            <person name="Abbasov M."/>
            <person name="Kaur K."/>
            <person name="Hamwieh A."/>
            <person name="Solovyev V."/>
            <person name="Salamov A."/>
            <person name="Braich B."/>
            <person name="Kosarev P."/>
            <person name="Mahmoud A."/>
            <person name="Hajiyev E."/>
            <person name="Babayeva S."/>
            <person name="Izzatullayeva V."/>
            <person name="Mammadov A."/>
            <person name="Mammadov A."/>
            <person name="Sharifova S."/>
            <person name="Ojaghi J."/>
            <person name="Eynullazada K."/>
            <person name="Bayramov B."/>
            <person name="Abdulazimova A."/>
            <person name="Shahmuradov I."/>
        </authorList>
    </citation>
    <scope>NUCLEOTIDE SEQUENCE [LARGE SCALE GENOMIC DNA]</scope>
    <source>
        <strain evidence="3">cv. AG2017</strain>
        <tissue evidence="2">Leaf</tissue>
    </source>
</reference>
<protein>
    <submittedName>
        <fullName evidence="2">Uncharacterized protein</fullName>
    </submittedName>
</protein>
<keyword evidence="3" id="KW-1185">Reference proteome</keyword>
<evidence type="ECO:0000256" key="1">
    <source>
        <dbReference type="SAM" id="MobiDB-lite"/>
    </source>
</evidence>
<dbReference type="AlphaFoldDB" id="A0A2I0KJI5"/>
<comment type="caution">
    <text evidence="2">The sequence shown here is derived from an EMBL/GenBank/DDBJ whole genome shotgun (WGS) entry which is preliminary data.</text>
</comment>
<evidence type="ECO:0000313" key="2">
    <source>
        <dbReference type="EMBL" id="PKI68480.1"/>
    </source>
</evidence>
<dbReference type="EMBL" id="PGOL01000553">
    <property type="protein sequence ID" value="PKI68480.1"/>
    <property type="molecule type" value="Genomic_DNA"/>
</dbReference>
<evidence type="ECO:0000313" key="3">
    <source>
        <dbReference type="Proteomes" id="UP000233551"/>
    </source>
</evidence>
<gene>
    <name evidence="2" type="ORF">CRG98_011118</name>
</gene>
<dbReference type="Proteomes" id="UP000233551">
    <property type="component" value="Unassembled WGS sequence"/>
</dbReference>